<dbReference type="Proteomes" id="UP000231553">
    <property type="component" value="Unassembled WGS sequence"/>
</dbReference>
<dbReference type="Gene3D" id="3.10.450.40">
    <property type="match status" value="1"/>
</dbReference>
<dbReference type="InterPro" id="IPR053176">
    <property type="entry name" value="T6SS_TssE1-like"/>
</dbReference>
<sequence>MADKTLSERLQPSLLDRLTDVAPREKKESRDARVIDMTRLREIIQRDLSWLLNTNNLESSFDAEQFPHVARSVLNYGMREVSGEFSTADRAEMIRRSIERAIRQHEPRIIDGTVEVTISPDEASSNMTVALNIRADMWAQPLPLELFLRSTVDVTTGEVSVERSL</sequence>
<dbReference type="EMBL" id="PGTB01000103">
    <property type="protein sequence ID" value="PJE35266.1"/>
    <property type="molecule type" value="Genomic_DNA"/>
</dbReference>
<protein>
    <submittedName>
        <fullName evidence="2">Type VI secretion system baseplate subunit TssE</fullName>
    </submittedName>
</protein>
<organism evidence="2 3">
    <name type="scientific">Pseudooceanicola lipolyticus</name>
    <dbReference type="NCBI Taxonomy" id="2029104"/>
    <lineage>
        <taxon>Bacteria</taxon>
        <taxon>Pseudomonadati</taxon>
        <taxon>Pseudomonadota</taxon>
        <taxon>Alphaproteobacteria</taxon>
        <taxon>Rhodobacterales</taxon>
        <taxon>Paracoccaceae</taxon>
        <taxon>Pseudooceanicola</taxon>
    </lineage>
</organism>
<evidence type="ECO:0000313" key="3">
    <source>
        <dbReference type="Proteomes" id="UP000231553"/>
    </source>
</evidence>
<dbReference type="InterPro" id="IPR017737">
    <property type="entry name" value="TssE1-like"/>
</dbReference>
<gene>
    <name evidence="2" type="ORF">CVM52_18025</name>
</gene>
<dbReference type="Pfam" id="PF04965">
    <property type="entry name" value="GPW_gp25"/>
    <property type="match status" value="1"/>
</dbReference>
<dbReference type="NCBIfam" id="TIGR03357">
    <property type="entry name" value="VI_zyme"/>
    <property type="match status" value="1"/>
</dbReference>
<dbReference type="InterPro" id="IPR007048">
    <property type="entry name" value="IraD/Gp25-like"/>
</dbReference>
<dbReference type="SUPFAM" id="SSF160719">
    <property type="entry name" value="gpW/gp25-like"/>
    <property type="match status" value="1"/>
</dbReference>
<evidence type="ECO:0000259" key="1">
    <source>
        <dbReference type="Pfam" id="PF04965"/>
    </source>
</evidence>
<feature type="domain" description="IraD/Gp25-like" evidence="1">
    <location>
        <begin position="39"/>
        <end position="141"/>
    </location>
</feature>
<keyword evidence="3" id="KW-1185">Reference proteome</keyword>
<dbReference type="PANTHER" id="PTHR38595:SF1">
    <property type="entry name" value="TYPE VI SECRETION SYSTEM COMPONENT TSSE1"/>
    <property type="match status" value="1"/>
</dbReference>
<evidence type="ECO:0000313" key="2">
    <source>
        <dbReference type="EMBL" id="PJE35266.1"/>
    </source>
</evidence>
<comment type="caution">
    <text evidence="2">The sequence shown here is derived from an EMBL/GenBank/DDBJ whole genome shotgun (WGS) entry which is preliminary data.</text>
</comment>
<name>A0A2M8IXK9_9RHOB</name>
<dbReference type="RefSeq" id="WP_100163832.1">
    <property type="nucleotide sequence ID" value="NZ_PGTB01000103.1"/>
</dbReference>
<reference evidence="2 3" key="1">
    <citation type="journal article" date="2018" name="Int. J. Syst. Evol. Microbiol.">
        <title>Pseudooceanicola lipolyticus sp. nov., a marine alphaproteobacterium, reclassification of Oceanicola flagellatus as Pseudooceanicola flagellatus comb. nov. and emended description of the genus Pseudooceanicola.</title>
        <authorList>
            <person name="Huang M.-M."/>
            <person name="Guo L.-L."/>
            <person name="Wu Y.-H."/>
            <person name="Lai Q.-L."/>
            <person name="Shao Z.-Z."/>
            <person name="Wang C.-S."/>
            <person name="Wu M."/>
            <person name="Xu X.-W."/>
        </authorList>
    </citation>
    <scope>NUCLEOTIDE SEQUENCE [LARGE SCALE GENOMIC DNA]</scope>
    <source>
        <strain evidence="2 3">157</strain>
    </source>
</reference>
<proteinExistence type="predicted"/>
<accession>A0A2M8IXK9</accession>
<dbReference type="AlphaFoldDB" id="A0A2M8IXK9"/>
<dbReference type="OrthoDB" id="119583at2"/>
<dbReference type="PANTHER" id="PTHR38595">
    <property type="entry name" value="CYTOPLASMIC PROTEIN-RELATED"/>
    <property type="match status" value="1"/>
</dbReference>